<gene>
    <name evidence="1" type="ORF">T265_10926</name>
</gene>
<protein>
    <submittedName>
        <fullName evidence="1">Uncharacterized protein</fullName>
    </submittedName>
</protein>
<name>A0A074ZBE1_OPIVI</name>
<dbReference type="KEGG" id="ovi:T265_10926"/>
<dbReference type="EMBL" id="KL597045">
    <property type="protein sequence ID" value="KER20540.1"/>
    <property type="molecule type" value="Genomic_DNA"/>
</dbReference>
<keyword evidence="2" id="KW-1185">Reference proteome</keyword>
<dbReference type="Proteomes" id="UP000054324">
    <property type="component" value="Unassembled WGS sequence"/>
</dbReference>
<dbReference type="CTD" id="20325094"/>
<dbReference type="RefSeq" id="XP_009175707.1">
    <property type="nucleotide sequence ID" value="XM_009177443.1"/>
</dbReference>
<evidence type="ECO:0000313" key="2">
    <source>
        <dbReference type="Proteomes" id="UP000054324"/>
    </source>
</evidence>
<evidence type="ECO:0000313" key="1">
    <source>
        <dbReference type="EMBL" id="KER20540.1"/>
    </source>
</evidence>
<proteinExistence type="predicted"/>
<reference evidence="1 2" key="1">
    <citation type="submission" date="2013-11" db="EMBL/GenBank/DDBJ databases">
        <title>Opisthorchis viverrini - life in the bile duct.</title>
        <authorList>
            <person name="Young N.D."/>
            <person name="Nagarajan N."/>
            <person name="Lin S.J."/>
            <person name="Korhonen P.K."/>
            <person name="Jex A.R."/>
            <person name="Hall R.S."/>
            <person name="Safavi-Hemami H."/>
            <person name="Kaewkong W."/>
            <person name="Bertrand D."/>
            <person name="Gao S."/>
            <person name="Seet Q."/>
            <person name="Wongkham S."/>
            <person name="Teh B.T."/>
            <person name="Wongkham C."/>
            <person name="Intapan P.M."/>
            <person name="Maleewong W."/>
            <person name="Yang X."/>
            <person name="Hu M."/>
            <person name="Wang Z."/>
            <person name="Hofmann A."/>
            <person name="Sternberg P.W."/>
            <person name="Tan P."/>
            <person name="Wang J."/>
            <person name="Gasser R.B."/>
        </authorList>
    </citation>
    <scope>NUCLEOTIDE SEQUENCE [LARGE SCALE GENOMIC DNA]</scope>
</reference>
<sequence length="215" mass="23382">MPTPRQEDDLGPQPKPLARKPDLAVRSTAHSALIRLDIVEACRNIGGWDSLLVAEQVAVDYFTEVGHSLLDVSSPNEETLSVHGWPVTSCSTACIYITFEEFGQPGSIQALVPPSCGMATRHRSATAERLPVAVSLVREISAEHMQTTTDSLYSLVRVALHQHCFGCFLQPHLHSKPSCRHCLSGDSFSPAENKSTVAVNTSQTRDSAGFQFRGV</sequence>
<dbReference type="GeneID" id="20325094"/>
<dbReference type="AlphaFoldDB" id="A0A074ZBE1"/>
<organism evidence="1 2">
    <name type="scientific">Opisthorchis viverrini</name>
    <name type="common">Southeast Asian liver fluke</name>
    <dbReference type="NCBI Taxonomy" id="6198"/>
    <lineage>
        <taxon>Eukaryota</taxon>
        <taxon>Metazoa</taxon>
        <taxon>Spiralia</taxon>
        <taxon>Lophotrochozoa</taxon>
        <taxon>Platyhelminthes</taxon>
        <taxon>Trematoda</taxon>
        <taxon>Digenea</taxon>
        <taxon>Opisthorchiida</taxon>
        <taxon>Opisthorchiata</taxon>
        <taxon>Opisthorchiidae</taxon>
        <taxon>Opisthorchis</taxon>
    </lineage>
</organism>
<accession>A0A074ZBE1</accession>